<organism evidence="1 2">
    <name type="scientific">Pseudoalteromonas aurantia 208</name>
    <dbReference type="NCBI Taxonomy" id="1314867"/>
    <lineage>
        <taxon>Bacteria</taxon>
        <taxon>Pseudomonadati</taxon>
        <taxon>Pseudomonadota</taxon>
        <taxon>Gammaproteobacteria</taxon>
        <taxon>Alteromonadales</taxon>
        <taxon>Pseudoalteromonadaceae</taxon>
        <taxon>Pseudoalteromonas</taxon>
    </lineage>
</organism>
<protein>
    <recommendedName>
        <fullName evidence="3">Alpha/beta hydrolase</fullName>
    </recommendedName>
</protein>
<keyword evidence="2" id="KW-1185">Reference proteome</keyword>
<dbReference type="Proteomes" id="UP000615755">
    <property type="component" value="Unassembled WGS sequence"/>
</dbReference>
<accession>A0ABR9E9B0</accession>
<gene>
    <name evidence="1" type="ORF">PAUR_a0950</name>
</gene>
<reference evidence="1 2" key="1">
    <citation type="submission" date="2015-03" db="EMBL/GenBank/DDBJ databases">
        <title>Genome sequence of Pseudoalteromonas aurantia.</title>
        <authorList>
            <person name="Xie B.-B."/>
            <person name="Rong J.-C."/>
            <person name="Qin Q.-L."/>
            <person name="Zhang Y.-Z."/>
        </authorList>
    </citation>
    <scope>NUCLEOTIDE SEQUENCE [LARGE SCALE GENOMIC DNA]</scope>
    <source>
        <strain evidence="1 2">208</strain>
    </source>
</reference>
<evidence type="ECO:0000313" key="2">
    <source>
        <dbReference type="Proteomes" id="UP000615755"/>
    </source>
</evidence>
<dbReference type="EMBL" id="AQGV01000012">
    <property type="protein sequence ID" value="MBE0367568.1"/>
    <property type="molecule type" value="Genomic_DNA"/>
</dbReference>
<name>A0ABR9E9B0_9GAMM</name>
<sequence length="370" mass="40279">MLVILDLNDNNKLRIDMKKNKSSITLSSLCGIIIALSTSCSVMSKEYKTILIHGLQPQQLISASATNVEADGASYWSSYWGQVSDERIDWPSYERIEGKIATDWIWPKLKQFSEANLCDSGCVLVTHSTGDLVARYIIDNQANWLRNAGLQPLNIVATFDIAGAGGGSELADIAVSALTGAASWSFVIDQALTWWLGSDVTEAVGVLHDLKVNNARKISPVPDDRAPRLRFVADGDDFFGATKLFLKGSDDGVVASHSSCGASRVDSFGSCSRHIASDGQVGHQGNGVSGFMPNHYPMLMSDNYSHNSIRNAGHKGKVTVANYAANVGGKQVSFQTYDETTGHWFWKKQYRFVADSNRLSASELIYDAIP</sequence>
<evidence type="ECO:0008006" key="3">
    <source>
        <dbReference type="Google" id="ProtNLM"/>
    </source>
</evidence>
<proteinExistence type="predicted"/>
<comment type="caution">
    <text evidence="1">The sequence shown here is derived from an EMBL/GenBank/DDBJ whole genome shotgun (WGS) entry which is preliminary data.</text>
</comment>
<evidence type="ECO:0000313" key="1">
    <source>
        <dbReference type="EMBL" id="MBE0367568.1"/>
    </source>
</evidence>